<evidence type="ECO:0000313" key="5">
    <source>
        <dbReference type="EMBL" id="RIX48750.1"/>
    </source>
</evidence>
<feature type="signal peptide" evidence="1">
    <location>
        <begin position="1"/>
        <end position="31"/>
    </location>
</feature>
<feature type="domain" description="LysM" evidence="2">
    <location>
        <begin position="171"/>
        <end position="202"/>
    </location>
</feature>
<dbReference type="InterPro" id="IPR042047">
    <property type="entry name" value="SleB_dom1"/>
</dbReference>
<organism evidence="5 6">
    <name type="scientific">Paenibacillus nanensis</name>
    <dbReference type="NCBI Taxonomy" id="393251"/>
    <lineage>
        <taxon>Bacteria</taxon>
        <taxon>Bacillati</taxon>
        <taxon>Bacillota</taxon>
        <taxon>Bacilli</taxon>
        <taxon>Bacillales</taxon>
        <taxon>Paenibacillaceae</taxon>
        <taxon>Paenibacillus</taxon>
    </lineage>
</organism>
<reference evidence="5 6" key="1">
    <citation type="submission" date="2018-09" db="EMBL/GenBank/DDBJ databases">
        <title>Paenibacillus aracenensis nov. sp. isolated from a cave in southern Spain.</title>
        <authorList>
            <person name="Jurado V."/>
            <person name="Gutierrez-Patricio S."/>
            <person name="Gonzalez-Pimentel J.L."/>
            <person name="Miller A.Z."/>
            <person name="Laiz L."/>
            <person name="Saiz-Jimenez C."/>
        </authorList>
    </citation>
    <scope>NUCLEOTIDE SEQUENCE [LARGE SCALE GENOMIC DNA]</scope>
    <source>
        <strain evidence="5 6">DSM 22867</strain>
    </source>
</reference>
<sequence length="333" mass="36138">MIRGSKRTCRHVLIAICAMLLLTIGPLSAMAAQDGKAAVADDVTIKLDGEVIQISDPVRKLDGRLFLPVAKVAELFGAKVKWDNKTEEATIHTTYGDVIVFGNEVPVVYFNEGRYILGEIPFIAEGRMYIPLRDTAELLHASVKWNDAENTAELTTVEPAVVTAEAGIDEISKTTGISKTELLARNGLDSKDTIKAGTKLRVVIPSVLDHKAKPFTEEDLELLAKITQVEAGNESYEGQLGVANVILNRVKDPRFPSSIKGVIYSGKQFPPAHNGMLDKAKPNASVLRAAKDALNGKNNVGKAVYFFNPKVSTGSFWDSLDVIVTIGHHSFAK</sequence>
<dbReference type="Proteomes" id="UP000266482">
    <property type="component" value="Unassembled WGS sequence"/>
</dbReference>
<evidence type="ECO:0000259" key="3">
    <source>
        <dbReference type="Pfam" id="PF07486"/>
    </source>
</evidence>
<dbReference type="GO" id="GO:0016787">
    <property type="term" value="F:hydrolase activity"/>
    <property type="evidence" value="ECO:0007669"/>
    <property type="project" value="UniProtKB-KW"/>
</dbReference>
<name>A0A3A1UMX7_9BACL</name>
<dbReference type="SUPFAM" id="SSF55383">
    <property type="entry name" value="Copper amine oxidase, domain N"/>
    <property type="match status" value="1"/>
</dbReference>
<dbReference type="InterPro" id="IPR011105">
    <property type="entry name" value="Cell_wall_hydrolase_SleB"/>
</dbReference>
<accession>A0A3A1UMX7</accession>
<evidence type="ECO:0000313" key="6">
    <source>
        <dbReference type="Proteomes" id="UP000266482"/>
    </source>
</evidence>
<dbReference type="InterPro" id="IPR018392">
    <property type="entry name" value="LysM"/>
</dbReference>
<gene>
    <name evidence="5" type="ORF">D3P08_23950</name>
</gene>
<dbReference type="InterPro" id="IPR012854">
    <property type="entry name" value="Cu_amine_oxidase-like_N"/>
</dbReference>
<protein>
    <submittedName>
        <fullName evidence="5">Cell wall hydrolase</fullName>
    </submittedName>
</protein>
<dbReference type="OrthoDB" id="9785345at2"/>
<dbReference type="EMBL" id="QXQA01000020">
    <property type="protein sequence ID" value="RIX48750.1"/>
    <property type="molecule type" value="Genomic_DNA"/>
</dbReference>
<evidence type="ECO:0000256" key="1">
    <source>
        <dbReference type="SAM" id="SignalP"/>
    </source>
</evidence>
<proteinExistence type="predicted"/>
<dbReference type="Gene3D" id="3.30.457.10">
    <property type="entry name" value="Copper amine oxidase-like, N-terminal domain"/>
    <property type="match status" value="1"/>
</dbReference>
<dbReference type="AlphaFoldDB" id="A0A3A1UMX7"/>
<dbReference type="Gene3D" id="6.20.240.60">
    <property type="match status" value="1"/>
</dbReference>
<dbReference type="Pfam" id="PF07833">
    <property type="entry name" value="Cu_amine_oxidN1"/>
    <property type="match status" value="1"/>
</dbReference>
<dbReference type="InterPro" id="IPR036582">
    <property type="entry name" value="Mao_N_sf"/>
</dbReference>
<comment type="caution">
    <text evidence="5">The sequence shown here is derived from an EMBL/GenBank/DDBJ whole genome shotgun (WGS) entry which is preliminary data.</text>
</comment>
<feature type="domain" description="Cell wall hydrolase SleB" evidence="3">
    <location>
        <begin position="233"/>
        <end position="332"/>
    </location>
</feature>
<feature type="domain" description="Copper amine oxidase-like N-terminal" evidence="4">
    <location>
        <begin position="47"/>
        <end position="152"/>
    </location>
</feature>
<dbReference type="Pfam" id="PF07486">
    <property type="entry name" value="Hydrolase_2"/>
    <property type="match status" value="1"/>
</dbReference>
<dbReference type="Gene3D" id="1.10.10.2520">
    <property type="entry name" value="Cell wall hydrolase SleB, domain 1"/>
    <property type="match status" value="1"/>
</dbReference>
<dbReference type="Pfam" id="PF01476">
    <property type="entry name" value="LysM"/>
    <property type="match status" value="1"/>
</dbReference>
<keyword evidence="5" id="KW-0378">Hydrolase</keyword>
<evidence type="ECO:0000259" key="4">
    <source>
        <dbReference type="Pfam" id="PF07833"/>
    </source>
</evidence>
<keyword evidence="1" id="KW-0732">Signal</keyword>
<keyword evidence="6" id="KW-1185">Reference proteome</keyword>
<feature type="chain" id="PRO_5017413829" evidence="1">
    <location>
        <begin position="32"/>
        <end position="333"/>
    </location>
</feature>
<dbReference type="RefSeq" id="WP_119602652.1">
    <property type="nucleotide sequence ID" value="NZ_QXQA01000020.1"/>
</dbReference>
<evidence type="ECO:0000259" key="2">
    <source>
        <dbReference type="Pfam" id="PF01476"/>
    </source>
</evidence>